<protein>
    <submittedName>
        <fullName evidence="4">Esterase</fullName>
    </submittedName>
</protein>
<dbReference type="Gene3D" id="3.40.50.1820">
    <property type="entry name" value="alpha/beta hydrolase"/>
    <property type="match status" value="1"/>
</dbReference>
<dbReference type="GO" id="GO:0016787">
    <property type="term" value="F:hydrolase activity"/>
    <property type="evidence" value="ECO:0007669"/>
    <property type="project" value="UniProtKB-KW"/>
</dbReference>
<feature type="domain" description="BD-FAE-like" evidence="3">
    <location>
        <begin position="74"/>
        <end position="272"/>
    </location>
</feature>
<accession>A0A1A0R8M8</accession>
<comment type="caution">
    <text evidence="4">The sequence shown here is derived from an EMBL/GenBank/DDBJ whole genome shotgun (WGS) entry which is preliminary data.</text>
</comment>
<dbReference type="InterPro" id="IPR049492">
    <property type="entry name" value="BD-FAE-like_dom"/>
</dbReference>
<evidence type="ECO:0000259" key="3">
    <source>
        <dbReference type="Pfam" id="PF20434"/>
    </source>
</evidence>
<feature type="signal peptide" evidence="2">
    <location>
        <begin position="1"/>
        <end position="26"/>
    </location>
</feature>
<dbReference type="PANTHER" id="PTHR48081">
    <property type="entry name" value="AB HYDROLASE SUPERFAMILY PROTEIN C4A8.06C"/>
    <property type="match status" value="1"/>
</dbReference>
<dbReference type="SUPFAM" id="SSF53474">
    <property type="entry name" value="alpha/beta-Hydrolases"/>
    <property type="match status" value="1"/>
</dbReference>
<name>A0A1A0R8M8_MYCPR</name>
<dbReference type="InterPro" id="IPR050300">
    <property type="entry name" value="GDXG_lipolytic_enzyme"/>
</dbReference>
<dbReference type="InterPro" id="IPR029058">
    <property type="entry name" value="AB_hydrolase_fold"/>
</dbReference>
<feature type="chain" id="PRO_5008297371" evidence="2">
    <location>
        <begin position="27"/>
        <end position="323"/>
    </location>
</feature>
<keyword evidence="1" id="KW-0378">Hydrolase</keyword>
<dbReference type="EMBL" id="LZSO01000017">
    <property type="protein sequence ID" value="OBB30840.1"/>
    <property type="molecule type" value="Genomic_DNA"/>
</dbReference>
<reference evidence="5" key="1">
    <citation type="submission" date="2016-06" db="EMBL/GenBank/DDBJ databases">
        <authorList>
            <person name="Sutton G."/>
            <person name="Brinkac L."/>
            <person name="Sanka R."/>
            <person name="Adams M."/>
            <person name="Lau E."/>
            <person name="Mehaffy C."/>
            <person name="Tameris M."/>
            <person name="Hatherill M."/>
            <person name="Hanekom W."/>
            <person name="Mahomed H."/>
            <person name="Mcshane H."/>
        </authorList>
    </citation>
    <scope>NUCLEOTIDE SEQUENCE [LARGE SCALE GENOMIC DNA]</scope>
    <source>
        <strain evidence="5">852002-51209_SCH5440388</strain>
    </source>
</reference>
<dbReference type="Proteomes" id="UP000093902">
    <property type="component" value="Unassembled WGS sequence"/>
</dbReference>
<evidence type="ECO:0000256" key="2">
    <source>
        <dbReference type="SAM" id="SignalP"/>
    </source>
</evidence>
<dbReference type="STRING" id="43304.GCA_001403655_04738"/>
<sequence>MHRRRYRRALIALTALLVVGVTPSCATEAKTEKRSAAVAVVPEALTLHDVTVTRVHYRSDASPTPGYPDQNWADLYLPAGAHAFNSVPLVILIHGGGWQSTMGAGLFQGWARELSRRGMAVYNVEYRRMGSGGGWPTTFDDVAGAMDYVAEVALQYPQLAIDDALVVGHSAGAQLAVWASTRQDLRGDEVGSRPRFRPTRVISLAGPLDMVYAADHGDNRIIAVLGGRPAQVPQRYASVDPIQNLDPNVPVIAVHGTLDTVVAPANSQRYVAALKKRGGRASVELLPGENHTSIMSTHSPSFQRVLHLITATSHAELNQLPVK</sequence>
<organism evidence="4 5">
    <name type="scientific">Mycolicibacterium peregrinum</name>
    <name type="common">Mycobacterium peregrinum</name>
    <dbReference type="NCBI Taxonomy" id="43304"/>
    <lineage>
        <taxon>Bacteria</taxon>
        <taxon>Bacillati</taxon>
        <taxon>Actinomycetota</taxon>
        <taxon>Actinomycetes</taxon>
        <taxon>Mycobacteriales</taxon>
        <taxon>Mycobacteriaceae</taxon>
        <taxon>Mycolicibacterium</taxon>
    </lineage>
</organism>
<proteinExistence type="predicted"/>
<evidence type="ECO:0000313" key="5">
    <source>
        <dbReference type="Proteomes" id="UP000093902"/>
    </source>
</evidence>
<dbReference type="Pfam" id="PF20434">
    <property type="entry name" value="BD-FAE"/>
    <property type="match status" value="1"/>
</dbReference>
<evidence type="ECO:0000313" key="4">
    <source>
        <dbReference type="EMBL" id="OBB30840.1"/>
    </source>
</evidence>
<keyword evidence="2" id="KW-0732">Signal</keyword>
<dbReference type="AlphaFoldDB" id="A0A1A0R8M8"/>
<evidence type="ECO:0000256" key="1">
    <source>
        <dbReference type="ARBA" id="ARBA00022801"/>
    </source>
</evidence>
<dbReference type="OrthoDB" id="255603at2"/>
<gene>
    <name evidence="4" type="ORF">A5792_18340</name>
</gene>